<sequence>MLRPLLVALAALGGAAQAQCAGDDLRKTLSDDESATLQRLVDATPYAEGNRWRAEKDGEIIRLVGTMHLSDPRLDRPADRLRPVLKDAGALLLEMPADEQARLMTALTEDPGLILLTDSSLPDLMPDRAWQTLASAARDRGLPAAMAAKMRPWYLSMLLSVPACAQAQLQEQDGLDARLEALATEYGVPTLALEPFDTTFEIFNAEPLEGQIEMIAASLAEQEDGENGMSTTIAAYFDEKAGEMWRLSEILVARSDMYTEDEAADLMAQSTEALLSTRNRAWIPVILDTAARHEAPIVAAFGAAHLPGTEGILQLLADDGWTLTREPF</sequence>
<feature type="chain" id="PRO_5016463271" description="TraB family protein" evidence="1">
    <location>
        <begin position="21"/>
        <end position="328"/>
    </location>
</feature>
<keyword evidence="3" id="KW-1185">Reference proteome</keyword>
<evidence type="ECO:0000313" key="3">
    <source>
        <dbReference type="Proteomes" id="UP000249165"/>
    </source>
</evidence>
<gene>
    <name evidence="2" type="ORF">ATI53_100783</name>
</gene>
<dbReference type="PANTHER" id="PTHR40590:SF1">
    <property type="entry name" value="CYTOPLASMIC PROTEIN"/>
    <property type="match status" value="1"/>
</dbReference>
<evidence type="ECO:0008006" key="4">
    <source>
        <dbReference type="Google" id="ProtNLM"/>
    </source>
</evidence>
<dbReference type="InterPro" id="IPR002816">
    <property type="entry name" value="TraB/PrgY/GumN_fam"/>
</dbReference>
<dbReference type="PANTHER" id="PTHR40590">
    <property type="entry name" value="CYTOPLASMIC PROTEIN-RELATED"/>
    <property type="match status" value="1"/>
</dbReference>
<dbReference type="Pfam" id="PF01963">
    <property type="entry name" value="TraB_PrgY_gumN"/>
    <property type="match status" value="1"/>
</dbReference>
<evidence type="ECO:0000256" key="1">
    <source>
        <dbReference type="SAM" id="SignalP"/>
    </source>
</evidence>
<dbReference type="Proteomes" id="UP000249165">
    <property type="component" value="Unassembled WGS sequence"/>
</dbReference>
<reference evidence="2 3" key="1">
    <citation type="submission" date="2018-06" db="EMBL/GenBank/DDBJ databases">
        <title>Genomic Encyclopedia of Archaeal and Bacterial Type Strains, Phase II (KMG-II): from individual species to whole genera.</title>
        <authorList>
            <person name="Goeker M."/>
        </authorList>
    </citation>
    <scope>NUCLEOTIDE SEQUENCE [LARGE SCALE GENOMIC DNA]</scope>
    <source>
        <strain evidence="2 3">DSM 22011</strain>
    </source>
</reference>
<dbReference type="AlphaFoldDB" id="A0A327YIB0"/>
<feature type="signal peptide" evidence="1">
    <location>
        <begin position="1"/>
        <end position="20"/>
    </location>
</feature>
<keyword evidence="1" id="KW-0732">Signal</keyword>
<comment type="caution">
    <text evidence="2">The sequence shown here is derived from an EMBL/GenBank/DDBJ whole genome shotgun (WGS) entry which is preliminary data.</text>
</comment>
<dbReference type="CDD" id="cd14789">
    <property type="entry name" value="Tiki"/>
    <property type="match status" value="1"/>
</dbReference>
<dbReference type="OrthoDB" id="9806326at2"/>
<dbReference type="EMBL" id="QLMG01000007">
    <property type="protein sequence ID" value="RAK20082.1"/>
    <property type="molecule type" value="Genomic_DNA"/>
</dbReference>
<dbReference type="RefSeq" id="WP_009503342.1">
    <property type="nucleotide sequence ID" value="NZ_LIGK01000011.1"/>
</dbReference>
<protein>
    <recommendedName>
        <fullName evidence="4">TraB family protein</fullName>
    </recommendedName>
</protein>
<dbReference type="InterPro" id="IPR047111">
    <property type="entry name" value="YbaP-like"/>
</dbReference>
<organism evidence="2 3">
    <name type="scientific">Salipiger aestuarii</name>
    <dbReference type="NCBI Taxonomy" id="568098"/>
    <lineage>
        <taxon>Bacteria</taxon>
        <taxon>Pseudomonadati</taxon>
        <taxon>Pseudomonadota</taxon>
        <taxon>Alphaproteobacteria</taxon>
        <taxon>Rhodobacterales</taxon>
        <taxon>Roseobacteraceae</taxon>
        <taxon>Salipiger</taxon>
    </lineage>
</organism>
<evidence type="ECO:0000313" key="2">
    <source>
        <dbReference type="EMBL" id="RAK20082.1"/>
    </source>
</evidence>
<name>A0A327YIB0_9RHOB</name>
<proteinExistence type="predicted"/>
<accession>A0A327YIB0</accession>